<dbReference type="PROSITE" id="PS00333">
    <property type="entry name" value="DNA_LIGASE_A2"/>
    <property type="match status" value="1"/>
</dbReference>
<evidence type="ECO:0000256" key="1">
    <source>
        <dbReference type="ARBA" id="ARBA00001968"/>
    </source>
</evidence>
<dbReference type="InterPro" id="IPR012310">
    <property type="entry name" value="DNA_ligase_ATP-dep_cent"/>
</dbReference>
<dbReference type="Gene3D" id="2.40.50.140">
    <property type="entry name" value="Nucleic acid-binding proteins"/>
    <property type="match status" value="1"/>
</dbReference>
<dbReference type="InterPro" id="IPR016059">
    <property type="entry name" value="DNA_ligase_ATP-dep_CS"/>
</dbReference>
<dbReference type="GO" id="GO:0006281">
    <property type="term" value="P:DNA repair"/>
    <property type="evidence" value="ECO:0007669"/>
    <property type="project" value="UniProtKB-KW"/>
</dbReference>
<name>A0AB38ZLZ8_9VIRU</name>
<dbReference type="InterPro" id="IPR029319">
    <property type="entry name" value="DNA_ligase_OB"/>
</dbReference>
<keyword evidence="4 10" id="KW-0436">Ligase</keyword>
<evidence type="ECO:0000256" key="4">
    <source>
        <dbReference type="ARBA" id="ARBA00022598"/>
    </source>
</evidence>
<evidence type="ECO:0000256" key="7">
    <source>
        <dbReference type="ARBA" id="ARBA00023204"/>
    </source>
</evidence>
<evidence type="ECO:0000259" key="9">
    <source>
        <dbReference type="Pfam" id="PF14743"/>
    </source>
</evidence>
<evidence type="ECO:0000256" key="6">
    <source>
        <dbReference type="ARBA" id="ARBA00022763"/>
    </source>
</evidence>
<keyword evidence="6" id="KW-0227">DNA damage</keyword>
<feature type="domain" description="DNA ligase OB-like" evidence="9">
    <location>
        <begin position="263"/>
        <end position="320"/>
    </location>
</feature>
<keyword evidence="5" id="KW-0235">DNA replication</keyword>
<proteinExistence type="inferred from homology"/>
<dbReference type="GO" id="GO:0005524">
    <property type="term" value="F:ATP binding"/>
    <property type="evidence" value="ECO:0007669"/>
    <property type="project" value="InterPro"/>
</dbReference>
<dbReference type="SUPFAM" id="SSF50249">
    <property type="entry name" value="Nucleic acid-binding proteins"/>
    <property type="match status" value="1"/>
</dbReference>
<dbReference type="GO" id="GO:0003910">
    <property type="term" value="F:DNA ligase (ATP) activity"/>
    <property type="evidence" value="ECO:0007669"/>
    <property type="project" value="InterPro"/>
</dbReference>
<comment type="similarity">
    <text evidence="2">Belongs to the ATP-dependent DNA ligase family.</text>
</comment>
<evidence type="ECO:0000313" key="10">
    <source>
        <dbReference type="EMBL" id="XAO13410.1"/>
    </source>
</evidence>
<evidence type="ECO:0000256" key="5">
    <source>
        <dbReference type="ARBA" id="ARBA00022705"/>
    </source>
</evidence>
<dbReference type="InterPro" id="IPR012340">
    <property type="entry name" value="NA-bd_OB-fold"/>
</dbReference>
<organism evidence="10">
    <name type="scientific">Mantoniella tinhauana virus 1</name>
    <dbReference type="NCBI Taxonomy" id="3111543"/>
    <lineage>
        <taxon>Viruses</taxon>
    </lineage>
</organism>
<dbReference type="Gene3D" id="3.30.470.30">
    <property type="entry name" value="DNA ligase/mRNA capping enzyme"/>
    <property type="match status" value="1"/>
</dbReference>
<dbReference type="Gene3D" id="3.30.1490.70">
    <property type="match status" value="1"/>
</dbReference>
<evidence type="ECO:0000256" key="2">
    <source>
        <dbReference type="ARBA" id="ARBA00007572"/>
    </source>
</evidence>
<dbReference type="Pfam" id="PF14743">
    <property type="entry name" value="DNA_ligase_OB_2"/>
    <property type="match status" value="1"/>
</dbReference>
<dbReference type="PANTHER" id="PTHR47810:SF1">
    <property type="entry name" value="DNA LIGASE B"/>
    <property type="match status" value="1"/>
</dbReference>
<evidence type="ECO:0000259" key="8">
    <source>
        <dbReference type="Pfam" id="PF01068"/>
    </source>
</evidence>
<evidence type="ECO:0000256" key="3">
    <source>
        <dbReference type="ARBA" id="ARBA00013308"/>
    </source>
</evidence>
<dbReference type="PANTHER" id="PTHR47810">
    <property type="entry name" value="DNA LIGASE"/>
    <property type="match status" value="1"/>
</dbReference>
<keyword evidence="7" id="KW-0234">DNA repair</keyword>
<comment type="cofactor">
    <cofactor evidence="1">
        <name>a divalent metal cation</name>
        <dbReference type="ChEBI" id="CHEBI:60240"/>
    </cofactor>
</comment>
<protein>
    <recommendedName>
        <fullName evidence="3">DNA ligase</fullName>
    </recommendedName>
</protein>
<reference evidence="10" key="1">
    <citation type="submission" date="2024-01" db="EMBL/GenBank/DDBJ databases">
        <title>Genomic and biogeographic characterisation of Mantoniella tinhauana virus 1, the first discovered Mantoniella-infecting prasinovirus.</title>
        <authorList>
            <person name="Rey Redondo E."/>
            <person name="Yung C.C.M."/>
        </authorList>
    </citation>
    <scope>NUCLEOTIDE SEQUENCE</scope>
    <source>
        <strain evidence="10">Lau Fau Shan</strain>
    </source>
</reference>
<dbReference type="Pfam" id="PF01068">
    <property type="entry name" value="DNA_ligase_A_M"/>
    <property type="match status" value="1"/>
</dbReference>
<dbReference type="GO" id="GO:0006260">
    <property type="term" value="P:DNA replication"/>
    <property type="evidence" value="ECO:0007669"/>
    <property type="project" value="UniProtKB-KW"/>
</dbReference>
<dbReference type="SUPFAM" id="SSF56091">
    <property type="entry name" value="DNA ligase/mRNA capping enzyme, catalytic domain"/>
    <property type="match status" value="1"/>
</dbReference>
<dbReference type="GO" id="GO:0006310">
    <property type="term" value="P:DNA recombination"/>
    <property type="evidence" value="ECO:0007669"/>
    <property type="project" value="InterPro"/>
</dbReference>
<dbReference type="InterPro" id="IPR050326">
    <property type="entry name" value="NAD_dep_DNA_ligaseB"/>
</dbReference>
<accession>A0AB38ZLZ8</accession>
<sequence>MTSMERLIKKDKNGRERFTDIHVEDLGNGTAHIVKTTGMVGSDKLSISKTLVKTGYEKACARAKTMWNNEHTKCTQVLPMLANKWEDRHKYISEPFYVQPKLDGVRLIVSRDGCFSRTGKRIEGLEHLSKGLEEGEYLDGECYAPNTTFEDITSLFKTNPKALEFHVFDYFDLNRPHLSFKERMTRITVDTFLVKKKSDIKGYHDLFVNQGHEGIMIREASSVYEVGERSNYLLKYKSFETDEFPIVGVHEGTGRDIGTPIWECRTESGETFSVRPEGSMESRREAFARRKEIVGKMLTVKYQNLTAAGVPRFPVGIVVRDYE</sequence>
<dbReference type="EMBL" id="PP130629">
    <property type="protein sequence ID" value="XAO13410.1"/>
    <property type="molecule type" value="Genomic_DNA"/>
</dbReference>
<feature type="domain" description="ATP-dependent DNA ligase family profile" evidence="8">
    <location>
        <begin position="79"/>
        <end position="237"/>
    </location>
</feature>